<dbReference type="Proteomes" id="UP000639403">
    <property type="component" value="Unassembled WGS sequence"/>
</dbReference>
<gene>
    <name evidence="1" type="ORF">IEO21_09746</name>
</gene>
<protein>
    <submittedName>
        <fullName evidence="1">Uncharacterized protein</fullName>
    </submittedName>
</protein>
<accession>A0A8H7NTR7</accession>
<dbReference type="EMBL" id="JADOXO010000527">
    <property type="protein sequence ID" value="KAF9803147.1"/>
    <property type="molecule type" value="Genomic_DNA"/>
</dbReference>
<reference evidence="1" key="2">
    <citation type="journal article" name="Front. Microbiol.">
        <title>Degradative Capacity of Two Strains of Rhodonia placenta: From Phenotype to Genotype.</title>
        <authorList>
            <person name="Kolle M."/>
            <person name="Horta M.A.C."/>
            <person name="Nowrousian M."/>
            <person name="Ohm R.A."/>
            <person name="Benz J.P."/>
            <person name="Pilgard A."/>
        </authorList>
    </citation>
    <scope>NUCLEOTIDE SEQUENCE</scope>
    <source>
        <strain evidence="1">FPRL280</strain>
    </source>
</reference>
<proteinExistence type="predicted"/>
<evidence type="ECO:0000313" key="2">
    <source>
        <dbReference type="Proteomes" id="UP000639403"/>
    </source>
</evidence>
<comment type="caution">
    <text evidence="1">The sequence shown here is derived from an EMBL/GenBank/DDBJ whole genome shotgun (WGS) entry which is preliminary data.</text>
</comment>
<evidence type="ECO:0000313" key="1">
    <source>
        <dbReference type="EMBL" id="KAF9803147.1"/>
    </source>
</evidence>
<sequence>MRSGGVLRSARAVAPPERRLCPATLSGKNVCRRRRNQDRVGRLPSWQIHNSARSAKRASRRARYRVKAATVPGSARSRVTRMRLPSKVKEWIGFVCGKQEAVLQLTSAYHSGAQREFTMAAEMHGVRPNKLPEVHVSRVGTASSRLLIFSFPRARTRDLCTTCLIRTHRYLLND</sequence>
<organism evidence="1 2">
    <name type="scientific">Rhodonia placenta</name>
    <dbReference type="NCBI Taxonomy" id="104341"/>
    <lineage>
        <taxon>Eukaryota</taxon>
        <taxon>Fungi</taxon>
        <taxon>Dikarya</taxon>
        <taxon>Basidiomycota</taxon>
        <taxon>Agaricomycotina</taxon>
        <taxon>Agaricomycetes</taxon>
        <taxon>Polyporales</taxon>
        <taxon>Adustoporiaceae</taxon>
        <taxon>Rhodonia</taxon>
    </lineage>
</organism>
<dbReference type="AlphaFoldDB" id="A0A8H7NTR7"/>
<name>A0A8H7NTR7_9APHY</name>
<reference evidence="1" key="1">
    <citation type="submission" date="2020-11" db="EMBL/GenBank/DDBJ databases">
        <authorList>
            <person name="Koelle M."/>
            <person name="Horta M.A.C."/>
            <person name="Nowrousian M."/>
            <person name="Ohm R.A."/>
            <person name="Benz P."/>
            <person name="Pilgard A."/>
        </authorList>
    </citation>
    <scope>NUCLEOTIDE SEQUENCE</scope>
    <source>
        <strain evidence="1">FPRL280</strain>
    </source>
</reference>